<organism evidence="2 3">
    <name type="scientific">Iris pallida</name>
    <name type="common">Sweet iris</name>
    <dbReference type="NCBI Taxonomy" id="29817"/>
    <lineage>
        <taxon>Eukaryota</taxon>
        <taxon>Viridiplantae</taxon>
        <taxon>Streptophyta</taxon>
        <taxon>Embryophyta</taxon>
        <taxon>Tracheophyta</taxon>
        <taxon>Spermatophyta</taxon>
        <taxon>Magnoliopsida</taxon>
        <taxon>Liliopsida</taxon>
        <taxon>Asparagales</taxon>
        <taxon>Iridaceae</taxon>
        <taxon>Iridoideae</taxon>
        <taxon>Irideae</taxon>
        <taxon>Iris</taxon>
    </lineage>
</organism>
<feature type="compositionally biased region" description="Basic residues" evidence="1">
    <location>
        <begin position="60"/>
        <end position="72"/>
    </location>
</feature>
<keyword evidence="3" id="KW-1185">Reference proteome</keyword>
<sequence>MTRCRSGGLVELDAATGGGVRPQIWISPAGSWGSRDRCSARQSTTPAPTATAGSIGGVRRGGRVSEHRRWRPVRTPDQSRG</sequence>
<evidence type="ECO:0000313" key="2">
    <source>
        <dbReference type="EMBL" id="KAJ6823193.1"/>
    </source>
</evidence>
<dbReference type="Proteomes" id="UP001140949">
    <property type="component" value="Unassembled WGS sequence"/>
</dbReference>
<feature type="compositionally biased region" description="Low complexity" evidence="1">
    <location>
        <begin position="44"/>
        <end position="53"/>
    </location>
</feature>
<proteinExistence type="predicted"/>
<protein>
    <submittedName>
        <fullName evidence="2">Leucine-rich repeat extensin-like protein 3</fullName>
    </submittedName>
</protein>
<comment type="caution">
    <text evidence="2">The sequence shown here is derived from an EMBL/GenBank/DDBJ whole genome shotgun (WGS) entry which is preliminary data.</text>
</comment>
<evidence type="ECO:0000256" key="1">
    <source>
        <dbReference type="SAM" id="MobiDB-lite"/>
    </source>
</evidence>
<reference evidence="2" key="2">
    <citation type="submission" date="2023-04" db="EMBL/GenBank/DDBJ databases">
        <authorList>
            <person name="Bruccoleri R.E."/>
            <person name="Oakeley E.J."/>
            <person name="Faust A.-M."/>
            <person name="Dessus-Babus S."/>
            <person name="Altorfer M."/>
            <person name="Burckhardt D."/>
            <person name="Oertli M."/>
            <person name="Naumann U."/>
            <person name="Petersen F."/>
            <person name="Wong J."/>
        </authorList>
    </citation>
    <scope>NUCLEOTIDE SEQUENCE</scope>
    <source>
        <strain evidence="2">GSM-AAB239-AS_SAM_17_03QT</strain>
        <tissue evidence="2">Leaf</tissue>
    </source>
</reference>
<evidence type="ECO:0000313" key="3">
    <source>
        <dbReference type="Proteomes" id="UP001140949"/>
    </source>
</evidence>
<dbReference type="AlphaFoldDB" id="A0AAX6G428"/>
<feature type="region of interest" description="Disordered" evidence="1">
    <location>
        <begin position="27"/>
        <end position="81"/>
    </location>
</feature>
<accession>A0AAX6G428</accession>
<dbReference type="EMBL" id="JANAVB010023430">
    <property type="protein sequence ID" value="KAJ6823193.1"/>
    <property type="molecule type" value="Genomic_DNA"/>
</dbReference>
<gene>
    <name evidence="2" type="ORF">M6B38_384815</name>
</gene>
<name>A0AAX6G428_IRIPA</name>
<reference evidence="2" key="1">
    <citation type="journal article" date="2023" name="GigaByte">
        <title>Genome assembly of the bearded iris, Iris pallida Lam.</title>
        <authorList>
            <person name="Bruccoleri R.E."/>
            <person name="Oakeley E.J."/>
            <person name="Faust A.M.E."/>
            <person name="Altorfer M."/>
            <person name="Dessus-Babus S."/>
            <person name="Burckhardt D."/>
            <person name="Oertli M."/>
            <person name="Naumann U."/>
            <person name="Petersen F."/>
            <person name="Wong J."/>
        </authorList>
    </citation>
    <scope>NUCLEOTIDE SEQUENCE</scope>
    <source>
        <strain evidence="2">GSM-AAB239-AS_SAM_17_03QT</strain>
    </source>
</reference>